<name>A0A940YBF9_9BURK</name>
<reference evidence="1 2" key="1">
    <citation type="submission" date="2021-04" db="EMBL/GenBank/DDBJ databases">
        <title>The genome sequence of Ideonella sp. 3Y2.</title>
        <authorList>
            <person name="Liu Y."/>
        </authorList>
    </citation>
    <scope>NUCLEOTIDE SEQUENCE [LARGE SCALE GENOMIC DNA]</scope>
    <source>
        <strain evidence="1 2">3Y2</strain>
    </source>
</reference>
<proteinExistence type="predicted"/>
<comment type="caution">
    <text evidence="1">The sequence shown here is derived from an EMBL/GenBank/DDBJ whole genome shotgun (WGS) entry which is preliminary data.</text>
</comment>
<evidence type="ECO:0000313" key="1">
    <source>
        <dbReference type="EMBL" id="MBQ0929637.1"/>
    </source>
</evidence>
<gene>
    <name evidence="1" type="ORF">KAK03_03995</name>
</gene>
<accession>A0A940YBF9</accession>
<dbReference type="Proteomes" id="UP000676246">
    <property type="component" value="Unassembled WGS sequence"/>
</dbReference>
<dbReference type="SUPFAM" id="SSF51197">
    <property type="entry name" value="Clavaminate synthase-like"/>
    <property type="match status" value="1"/>
</dbReference>
<dbReference type="AlphaFoldDB" id="A0A940YBF9"/>
<keyword evidence="2" id="KW-1185">Reference proteome</keyword>
<evidence type="ECO:0000313" key="2">
    <source>
        <dbReference type="Proteomes" id="UP000676246"/>
    </source>
</evidence>
<organism evidence="1 2">
    <name type="scientific">Ideonella alba</name>
    <dbReference type="NCBI Taxonomy" id="2824118"/>
    <lineage>
        <taxon>Bacteria</taxon>
        <taxon>Pseudomonadati</taxon>
        <taxon>Pseudomonadota</taxon>
        <taxon>Betaproteobacteria</taxon>
        <taxon>Burkholderiales</taxon>
        <taxon>Sphaerotilaceae</taxon>
        <taxon>Ideonella</taxon>
    </lineage>
</organism>
<sequence>MIARKLKRLKMVLSDSRWWGFYVQRRFMSPRTRNWLADRMARRRPAGTATDAAAAAAAQALRQDGIFMLGELFTPAQCQELRSYFEGLDAHDPYRPGSPRFKPLGEGRHPEAHIAHHDAEDILNAPYLLQLANDPRIIAAVTAFLGCKPSIGYLAAWWSYHTALGAQQAEFFHRDVDDWRFVKLFVYLTDVGADSGPHVYVRASSNDERLAEIRRFPDEEVAQVFGEQAIMTMTAQAGQGFLEDTFGIHKGQPVAQGTRLIFQAVYGLSPLPYGPREPVPSSRVRLPPGLDRWTNRFYVA</sequence>
<dbReference type="EMBL" id="JAGQDD010000002">
    <property type="protein sequence ID" value="MBQ0929637.1"/>
    <property type="molecule type" value="Genomic_DNA"/>
</dbReference>
<dbReference type="RefSeq" id="WP_210851895.1">
    <property type="nucleotide sequence ID" value="NZ_JAGQDD010000002.1"/>
</dbReference>
<protein>
    <submittedName>
        <fullName evidence="1">Uncharacterized protein</fullName>
    </submittedName>
</protein>
<dbReference type="Gene3D" id="2.60.120.620">
    <property type="entry name" value="q2cbj1_9rhob like domain"/>
    <property type="match status" value="1"/>
</dbReference>